<feature type="domain" description="Sm" evidence="1">
    <location>
        <begin position="24"/>
        <end position="72"/>
    </location>
</feature>
<accession>A0A182IQG3</accession>
<dbReference type="AlphaFoldDB" id="A0A182IQG3"/>
<dbReference type="PANTHER" id="PTHR21196:SF1">
    <property type="entry name" value="U7 SNRNA-ASSOCIATED SM-LIKE PROTEIN LSM10"/>
    <property type="match status" value="1"/>
</dbReference>
<sequence>MNRDFDRKEKAYSLNQLTGLVQCLVNKNVLIDLQNETSVAGTIVHVDGYMNVSLKTVVYIDQLGRQFPMDNFMTGAKYIRYVHIPKEMKIKPELEEHIKRMTQVKQKPTKRTFKTKRAQENQLRTLAENQML</sequence>
<dbReference type="GO" id="GO:0006398">
    <property type="term" value="P:mRNA 3'-end processing by stem-loop binding and cleavage"/>
    <property type="evidence" value="ECO:0007669"/>
    <property type="project" value="TreeGrafter"/>
</dbReference>
<dbReference type="SUPFAM" id="SSF50182">
    <property type="entry name" value="Sm-like ribonucleoproteins"/>
    <property type="match status" value="1"/>
</dbReference>
<dbReference type="InterPro" id="IPR010920">
    <property type="entry name" value="LSM_dom_sf"/>
</dbReference>
<evidence type="ECO:0000313" key="3">
    <source>
        <dbReference type="Proteomes" id="UP000075880"/>
    </source>
</evidence>
<protein>
    <submittedName>
        <fullName evidence="2">Sm domain-containing protein</fullName>
    </submittedName>
</protein>
<dbReference type="EnsemblMetazoa" id="AATE003536-RA">
    <property type="protein sequence ID" value="AATE003536-PA.1"/>
    <property type="gene ID" value="AATE003536"/>
</dbReference>
<dbReference type="InterPro" id="IPR052840">
    <property type="entry name" value="U7_snRNA_Sm-like"/>
</dbReference>
<dbReference type="Pfam" id="PF01423">
    <property type="entry name" value="LSM"/>
    <property type="match status" value="1"/>
</dbReference>
<organism evidence="2">
    <name type="scientific">Anopheles atroparvus</name>
    <name type="common">European mosquito</name>
    <dbReference type="NCBI Taxonomy" id="41427"/>
    <lineage>
        <taxon>Eukaryota</taxon>
        <taxon>Metazoa</taxon>
        <taxon>Ecdysozoa</taxon>
        <taxon>Arthropoda</taxon>
        <taxon>Hexapoda</taxon>
        <taxon>Insecta</taxon>
        <taxon>Pterygota</taxon>
        <taxon>Neoptera</taxon>
        <taxon>Endopterygota</taxon>
        <taxon>Diptera</taxon>
        <taxon>Nematocera</taxon>
        <taxon>Culicoidea</taxon>
        <taxon>Culicidae</taxon>
        <taxon>Anophelinae</taxon>
        <taxon>Anopheles</taxon>
    </lineage>
</organism>
<dbReference type="STRING" id="41427.A0A182IQG3"/>
<dbReference type="VEuPathDB" id="VectorBase:AATE003536"/>
<dbReference type="InterPro" id="IPR001163">
    <property type="entry name" value="Sm_dom_euk/arc"/>
</dbReference>
<dbReference type="GO" id="GO:0071254">
    <property type="term" value="C:cytoplasmic U snRNP body"/>
    <property type="evidence" value="ECO:0007669"/>
    <property type="project" value="TreeGrafter"/>
</dbReference>
<dbReference type="CDD" id="cd01733">
    <property type="entry name" value="LSm10"/>
    <property type="match status" value="1"/>
</dbReference>
<reference evidence="3" key="1">
    <citation type="submission" date="2021-09" db="EMBL/GenBank/DDBJ databases">
        <authorList>
            <consortium name="Infravec"/>
            <person name="Campbell I L."/>
            <person name="Maslen G."/>
            <person name="Yates A."/>
        </authorList>
    </citation>
    <scope>NUCLEOTIDE SEQUENCE [LARGE SCALE GENOMIC DNA]</scope>
    <source>
        <strain evidence="3">Infravec2 EBRE</strain>
    </source>
</reference>
<evidence type="ECO:0000259" key="1">
    <source>
        <dbReference type="Pfam" id="PF01423"/>
    </source>
</evidence>
<dbReference type="GO" id="GO:0071208">
    <property type="term" value="F:histone pre-mRNA DCP binding"/>
    <property type="evidence" value="ECO:0007669"/>
    <property type="project" value="TreeGrafter"/>
</dbReference>
<keyword evidence="3" id="KW-1185">Reference proteome</keyword>
<dbReference type="Proteomes" id="UP000075880">
    <property type="component" value="Unassembled WGS sequence"/>
</dbReference>
<dbReference type="EnsemblMetazoa" id="ENSAATROPT004151">
    <property type="protein sequence ID" value="ENSAATROPP003984"/>
    <property type="gene ID" value="ENSAATROPG003291"/>
</dbReference>
<dbReference type="PANTHER" id="PTHR21196">
    <property type="entry name" value="U7 SNRNA-ASSOCIATED SM-LIKE PROTEIN LSM10"/>
    <property type="match status" value="1"/>
</dbReference>
<proteinExistence type="predicted"/>
<dbReference type="OrthoDB" id="10256176at2759"/>
<dbReference type="GO" id="GO:0016604">
    <property type="term" value="C:nuclear body"/>
    <property type="evidence" value="ECO:0007669"/>
    <property type="project" value="TreeGrafter"/>
</dbReference>
<reference evidence="2" key="2">
    <citation type="submission" date="2022-08" db="UniProtKB">
        <authorList>
            <consortium name="EnsemblMetazoa"/>
        </authorList>
    </citation>
    <scope>IDENTIFICATION</scope>
    <source>
        <strain evidence="2">EBRO</strain>
    </source>
</reference>
<dbReference type="GO" id="GO:0071209">
    <property type="term" value="F:U7 snRNA binding"/>
    <property type="evidence" value="ECO:0007669"/>
    <property type="project" value="TreeGrafter"/>
</dbReference>
<dbReference type="Gene3D" id="2.30.30.100">
    <property type="match status" value="1"/>
</dbReference>
<evidence type="ECO:0000313" key="2">
    <source>
        <dbReference type="EnsemblMetazoa" id="AATE003536-PA.1"/>
    </source>
</evidence>
<name>A0A182IQG3_ANOAO</name>